<keyword evidence="1" id="KW-0813">Transport</keyword>
<dbReference type="Proteomes" id="UP000653305">
    <property type="component" value="Unassembled WGS sequence"/>
</dbReference>
<accession>A0A830C1K7</accession>
<proteinExistence type="predicted"/>
<reference evidence="10" key="1">
    <citation type="submission" date="2020-07" db="EMBL/GenBank/DDBJ databases">
        <title>Ethylene signaling mediates host invasion by parasitic plants.</title>
        <authorList>
            <person name="Yoshida S."/>
        </authorList>
    </citation>
    <scope>NUCLEOTIDE SEQUENCE</scope>
    <source>
        <strain evidence="10">Okayama</strain>
    </source>
</reference>
<dbReference type="OrthoDB" id="1734730at2759"/>
<sequence length="227" mass="25104">MLAFVKILKKFNKVTNKQVLPTYLRVVESSYFNSSDKTVSNVVEEKAKWIFDKLKGLKASEAFFSAFLSSVFNAPMTFFDSTPVGKILTRASPDLSVLDFDIPLGFSFVMVVLTEVLATIGIMACVTWQVLFLGIFAMGYYQKSVGELIGINGTTKALVMNYASETALGVATIRAFGVVHHFSSNYLILVDTDAKVFLSSNATLEWLVLRTEELQNLTLFTAAVFLV</sequence>
<dbReference type="GO" id="GO:0140359">
    <property type="term" value="F:ABC-type transporter activity"/>
    <property type="evidence" value="ECO:0007669"/>
    <property type="project" value="InterPro"/>
</dbReference>
<keyword evidence="3" id="KW-0547">Nucleotide-binding</keyword>
<dbReference type="EMBL" id="BMAC01000264">
    <property type="protein sequence ID" value="GFP92052.1"/>
    <property type="molecule type" value="Genomic_DNA"/>
</dbReference>
<dbReference type="Pfam" id="PF00664">
    <property type="entry name" value="ABC_membrane"/>
    <property type="match status" value="1"/>
</dbReference>
<feature type="domain" description="ABC transmembrane type-1" evidence="8">
    <location>
        <begin position="56"/>
        <end position="227"/>
    </location>
</feature>
<dbReference type="GO" id="GO:0005524">
    <property type="term" value="F:ATP binding"/>
    <property type="evidence" value="ECO:0007669"/>
    <property type="project" value="UniProtKB-KW"/>
</dbReference>
<evidence type="ECO:0000256" key="2">
    <source>
        <dbReference type="ARBA" id="ARBA00022692"/>
    </source>
</evidence>
<dbReference type="InterPro" id="IPR036640">
    <property type="entry name" value="ABC1_TM_sf"/>
</dbReference>
<evidence type="ECO:0000313" key="10">
    <source>
        <dbReference type="EMBL" id="GFP92052.1"/>
    </source>
</evidence>
<evidence type="ECO:0000256" key="7">
    <source>
        <dbReference type="SAM" id="Phobius"/>
    </source>
</evidence>
<dbReference type="PROSITE" id="PS51382">
    <property type="entry name" value="SPX"/>
    <property type="match status" value="1"/>
</dbReference>
<evidence type="ECO:0000256" key="4">
    <source>
        <dbReference type="ARBA" id="ARBA00022840"/>
    </source>
</evidence>
<keyword evidence="11" id="KW-1185">Reference proteome</keyword>
<keyword evidence="6 7" id="KW-0472">Membrane</keyword>
<evidence type="ECO:0000259" key="9">
    <source>
        <dbReference type="PROSITE" id="PS51382"/>
    </source>
</evidence>
<feature type="domain" description="SPX" evidence="9">
    <location>
        <begin position="1"/>
        <end position="25"/>
    </location>
</feature>
<dbReference type="PROSITE" id="PS50929">
    <property type="entry name" value="ABC_TM1F"/>
    <property type="match status" value="1"/>
</dbReference>
<evidence type="ECO:0000256" key="1">
    <source>
        <dbReference type="ARBA" id="ARBA00022448"/>
    </source>
</evidence>
<evidence type="ECO:0000313" key="11">
    <source>
        <dbReference type="Proteomes" id="UP000653305"/>
    </source>
</evidence>
<keyword evidence="5 7" id="KW-1133">Transmembrane helix</keyword>
<dbReference type="InterPro" id="IPR004331">
    <property type="entry name" value="SPX_dom"/>
</dbReference>
<evidence type="ECO:0000256" key="6">
    <source>
        <dbReference type="ARBA" id="ARBA00023136"/>
    </source>
</evidence>
<dbReference type="Gene3D" id="1.20.1560.10">
    <property type="entry name" value="ABC transporter type 1, transmembrane domain"/>
    <property type="match status" value="1"/>
</dbReference>
<protein>
    <submittedName>
        <fullName evidence="10">ABC transporter c family member 8</fullName>
    </submittedName>
</protein>
<dbReference type="SUPFAM" id="SSF90123">
    <property type="entry name" value="ABC transporter transmembrane region"/>
    <property type="match status" value="1"/>
</dbReference>
<keyword evidence="4" id="KW-0067">ATP-binding</keyword>
<dbReference type="InterPro" id="IPR011527">
    <property type="entry name" value="ABC1_TM_dom"/>
</dbReference>
<dbReference type="GO" id="GO:0016020">
    <property type="term" value="C:membrane"/>
    <property type="evidence" value="ECO:0007669"/>
    <property type="project" value="InterPro"/>
</dbReference>
<gene>
    <name evidence="10" type="ORF">PHJA_001349300</name>
</gene>
<dbReference type="InterPro" id="IPR050173">
    <property type="entry name" value="ABC_transporter_C-like"/>
</dbReference>
<evidence type="ECO:0000256" key="3">
    <source>
        <dbReference type="ARBA" id="ARBA00022741"/>
    </source>
</evidence>
<dbReference type="AlphaFoldDB" id="A0A830C1K7"/>
<dbReference type="PANTHER" id="PTHR24223">
    <property type="entry name" value="ATP-BINDING CASSETTE SUB-FAMILY C"/>
    <property type="match status" value="1"/>
</dbReference>
<dbReference type="PANTHER" id="PTHR24223:SF108">
    <property type="entry name" value="ABC TRANSPORTER C FAMILY MEMBER 8"/>
    <property type="match status" value="1"/>
</dbReference>
<name>A0A830C1K7_9LAMI</name>
<feature type="transmembrane region" description="Helical" evidence="7">
    <location>
        <begin position="116"/>
        <end position="141"/>
    </location>
</feature>
<organism evidence="10 11">
    <name type="scientific">Phtheirospermum japonicum</name>
    <dbReference type="NCBI Taxonomy" id="374723"/>
    <lineage>
        <taxon>Eukaryota</taxon>
        <taxon>Viridiplantae</taxon>
        <taxon>Streptophyta</taxon>
        <taxon>Embryophyta</taxon>
        <taxon>Tracheophyta</taxon>
        <taxon>Spermatophyta</taxon>
        <taxon>Magnoliopsida</taxon>
        <taxon>eudicotyledons</taxon>
        <taxon>Gunneridae</taxon>
        <taxon>Pentapetalae</taxon>
        <taxon>asterids</taxon>
        <taxon>lamiids</taxon>
        <taxon>Lamiales</taxon>
        <taxon>Orobanchaceae</taxon>
        <taxon>Orobanchaceae incertae sedis</taxon>
        <taxon>Phtheirospermum</taxon>
    </lineage>
</organism>
<keyword evidence="2 7" id="KW-0812">Transmembrane</keyword>
<evidence type="ECO:0000259" key="8">
    <source>
        <dbReference type="PROSITE" id="PS50929"/>
    </source>
</evidence>
<evidence type="ECO:0000256" key="5">
    <source>
        <dbReference type="ARBA" id="ARBA00022989"/>
    </source>
</evidence>
<comment type="caution">
    <text evidence="10">The sequence shown here is derived from an EMBL/GenBank/DDBJ whole genome shotgun (WGS) entry which is preliminary data.</text>
</comment>